<evidence type="ECO:0000313" key="2">
    <source>
        <dbReference type="EMBL" id="KXN99131.1"/>
    </source>
</evidence>
<reference evidence="2 3" key="2">
    <citation type="journal article" date="2016" name="Int. J. Syst. Evol. Microbiol.">
        <title>Vitellibacter aquimaris sp. nov., a marine bacterium isolated from seawater.</title>
        <authorList>
            <person name="Thevarajoo S."/>
            <person name="Selvaratnam C."/>
            <person name="Goh K.M."/>
            <person name="Hong K.W."/>
            <person name="Chan X.Y."/>
            <person name="Chan K.G."/>
            <person name="Chong C.S."/>
        </authorList>
    </citation>
    <scope>NUCLEOTIDE SEQUENCE [LARGE SCALE GENOMIC DNA]</scope>
    <source>
        <strain evidence="2 3">D-24</strain>
    </source>
</reference>
<gene>
    <name evidence="2" type="ORF">LS48_08685</name>
</gene>
<evidence type="ECO:0000256" key="1">
    <source>
        <dbReference type="SAM" id="SignalP"/>
    </source>
</evidence>
<comment type="caution">
    <text evidence="2">The sequence shown here is derived from an EMBL/GenBank/DDBJ whole genome shotgun (WGS) entry which is preliminary data.</text>
</comment>
<dbReference type="OrthoDB" id="5986339at2"/>
<reference evidence="3" key="1">
    <citation type="submission" date="2014-10" db="EMBL/GenBank/DDBJ databases">
        <title>Genome sequencing of Vitellibacter sp. D-24.</title>
        <authorList>
            <person name="Thevarajoo S."/>
            <person name="Selvaratnam C."/>
            <person name="Goh K.M."/>
            <person name="Chong C.S."/>
        </authorList>
    </citation>
    <scope>NUCLEOTIDE SEQUENCE [LARGE SCALE GENOMIC DNA]</scope>
    <source>
        <strain evidence="3">D-24</strain>
    </source>
</reference>
<name>A0A137RI32_9FLAO</name>
<evidence type="ECO:0000313" key="3">
    <source>
        <dbReference type="Proteomes" id="UP000070138"/>
    </source>
</evidence>
<dbReference type="EMBL" id="JRWG01000004">
    <property type="protein sequence ID" value="KXN99131.1"/>
    <property type="molecule type" value="Genomic_DNA"/>
</dbReference>
<sequence>MRNFIFFIISLFLPLLGFSQAKENEQVSLDALLNDTQFSSDNTQMFEFIWWLPRKFWEVSYAQDPTSSKEDFMELNEIFEDYELFGVVKGEIGHFGGITYYPEEAILKELVINYKGENLIIVPKEEISADFSNFFMIIQPMLGNMLGQMGNNIHFVLYKSIRGNEVLPVDPLGSGVLTIKLGDFERTVDLPLNSLLLEKKCNEDGKLYSGKYIFCPIHGKKLVNQ</sequence>
<dbReference type="Proteomes" id="UP000070138">
    <property type="component" value="Unassembled WGS sequence"/>
</dbReference>
<keyword evidence="1" id="KW-0732">Signal</keyword>
<dbReference type="AlphaFoldDB" id="A0A137RI32"/>
<dbReference type="RefSeq" id="WP_062622027.1">
    <property type="nucleotide sequence ID" value="NZ_JRWG01000004.1"/>
</dbReference>
<accession>A0A137RI32</accession>
<protein>
    <submittedName>
        <fullName evidence="2">Uncharacterized protein</fullName>
    </submittedName>
</protein>
<proteinExistence type="predicted"/>
<feature type="chain" id="PRO_5007479833" evidence="1">
    <location>
        <begin position="22"/>
        <end position="225"/>
    </location>
</feature>
<keyword evidence="3" id="KW-1185">Reference proteome</keyword>
<organism evidence="2 3">
    <name type="scientific">Aequorivita aquimaris</name>
    <dbReference type="NCBI Taxonomy" id="1548749"/>
    <lineage>
        <taxon>Bacteria</taxon>
        <taxon>Pseudomonadati</taxon>
        <taxon>Bacteroidota</taxon>
        <taxon>Flavobacteriia</taxon>
        <taxon>Flavobacteriales</taxon>
        <taxon>Flavobacteriaceae</taxon>
        <taxon>Aequorivita</taxon>
    </lineage>
</organism>
<dbReference type="STRING" id="1548749.LS48_08685"/>
<feature type="signal peptide" evidence="1">
    <location>
        <begin position="1"/>
        <end position="21"/>
    </location>
</feature>